<dbReference type="Proteomes" id="UP000326532">
    <property type="component" value="Unassembled WGS sequence"/>
</dbReference>
<feature type="signal peptide" evidence="2">
    <location>
        <begin position="1"/>
        <end position="23"/>
    </location>
</feature>
<feature type="region of interest" description="Disordered" evidence="1">
    <location>
        <begin position="67"/>
        <end position="89"/>
    </location>
</feature>
<dbReference type="GO" id="GO:0005506">
    <property type="term" value="F:iron ion binding"/>
    <property type="evidence" value="ECO:0007669"/>
    <property type="project" value="InterPro"/>
</dbReference>
<dbReference type="InterPro" id="IPR036396">
    <property type="entry name" value="Cyt_P450_sf"/>
</dbReference>
<keyword evidence="2" id="KW-0732">Signal</keyword>
<evidence type="ECO:0000313" key="4">
    <source>
        <dbReference type="Proteomes" id="UP000326532"/>
    </source>
</evidence>
<dbReference type="GO" id="GO:0016705">
    <property type="term" value="F:oxidoreductase activity, acting on paired donors, with incorporation or reduction of molecular oxygen"/>
    <property type="evidence" value="ECO:0007669"/>
    <property type="project" value="InterPro"/>
</dbReference>
<proteinExistence type="predicted"/>
<name>A0A5N6E2T5_ASPPA</name>
<sequence length="293" mass="32994">MSVAWTISATMNGLLSLLPLAVRLPRQAPPQVRGDPYGSAPSHDSGEKGLHGSINRISWPTLYSNNASEKSQHCHPHRPPKPHPADLHYRNPLPPLLNYRTVLSCVTSEVRSVFTSPVPLGLIRLVPTGGHTINGDFFLEGVSQAQFQVVFLFSVSRPIQTRAYHRVPHAMGRQRLPAELHRPHGLPPRALAQVTLVPILNTFDSRSLWRDQRHTTQPFLQGQRDGYAQNLARMEIVLNLGNLLDYFDLKAEGRLGRWEDQKTYAVWVKTPLPVRLRVREGVNRSLLGILSYF</sequence>
<reference evidence="3 4" key="1">
    <citation type="submission" date="2019-04" db="EMBL/GenBank/DDBJ databases">
        <title>Fungal friends and foes A comparative genomics study of 23 Aspergillus species from section Flavi.</title>
        <authorList>
            <consortium name="DOE Joint Genome Institute"/>
            <person name="Kjaerbolling I."/>
            <person name="Vesth T.C."/>
            <person name="Frisvad J.C."/>
            <person name="Nybo J.L."/>
            <person name="Theobald S."/>
            <person name="Kildgaard S."/>
            <person name="Petersen T.I."/>
            <person name="Kuo A."/>
            <person name="Sato A."/>
            <person name="Lyhne E.K."/>
            <person name="Kogle M.E."/>
            <person name="Wiebenga A."/>
            <person name="Kun R.S."/>
            <person name="Lubbers R.J."/>
            <person name="Makela M.R."/>
            <person name="Barry K."/>
            <person name="Chovatia M."/>
            <person name="Clum A."/>
            <person name="Daum C."/>
            <person name="Haridas S."/>
            <person name="He G."/>
            <person name="LaButti K."/>
            <person name="Lipzen A."/>
            <person name="Mondo S."/>
            <person name="Pangilinan J."/>
            <person name="Riley R."/>
            <person name="Salamov A."/>
            <person name="Simmons B.A."/>
            <person name="Magnuson J.K."/>
            <person name="Henrissat B."/>
            <person name="Mortensen U.H."/>
            <person name="Larsen T.O."/>
            <person name="De vries R.P."/>
            <person name="Grigoriev I.V."/>
            <person name="Machida M."/>
            <person name="Baker S.E."/>
            <person name="Andersen M.R."/>
        </authorList>
    </citation>
    <scope>NUCLEOTIDE SEQUENCE [LARGE SCALE GENOMIC DNA]</scope>
    <source>
        <strain evidence="3 4">CBS 117618</strain>
    </source>
</reference>
<feature type="chain" id="PRO_5024989916" evidence="2">
    <location>
        <begin position="24"/>
        <end position="293"/>
    </location>
</feature>
<dbReference type="VEuPathDB" id="FungiDB:BDV34DRAFT_219472"/>
<accession>A0A5N6E2T5</accession>
<dbReference type="SUPFAM" id="SSF48264">
    <property type="entry name" value="Cytochrome P450"/>
    <property type="match status" value="1"/>
</dbReference>
<organism evidence="3 4">
    <name type="scientific">Aspergillus parasiticus</name>
    <dbReference type="NCBI Taxonomy" id="5067"/>
    <lineage>
        <taxon>Eukaryota</taxon>
        <taxon>Fungi</taxon>
        <taxon>Dikarya</taxon>
        <taxon>Ascomycota</taxon>
        <taxon>Pezizomycotina</taxon>
        <taxon>Eurotiomycetes</taxon>
        <taxon>Eurotiomycetidae</taxon>
        <taxon>Eurotiales</taxon>
        <taxon>Aspergillaceae</taxon>
        <taxon>Aspergillus</taxon>
        <taxon>Aspergillus subgen. Circumdati</taxon>
    </lineage>
</organism>
<evidence type="ECO:0000256" key="1">
    <source>
        <dbReference type="SAM" id="MobiDB-lite"/>
    </source>
</evidence>
<dbReference type="AlphaFoldDB" id="A0A5N6E2T5"/>
<evidence type="ECO:0000313" key="3">
    <source>
        <dbReference type="EMBL" id="KAB8211517.1"/>
    </source>
</evidence>
<evidence type="ECO:0000256" key="2">
    <source>
        <dbReference type="SAM" id="SignalP"/>
    </source>
</evidence>
<dbReference type="GO" id="GO:0020037">
    <property type="term" value="F:heme binding"/>
    <property type="evidence" value="ECO:0007669"/>
    <property type="project" value="InterPro"/>
</dbReference>
<protein>
    <submittedName>
        <fullName evidence="3">Uncharacterized protein</fullName>
    </submittedName>
</protein>
<dbReference type="GO" id="GO:0004497">
    <property type="term" value="F:monooxygenase activity"/>
    <property type="evidence" value="ECO:0007669"/>
    <property type="project" value="InterPro"/>
</dbReference>
<gene>
    <name evidence="3" type="ORF">BDV34DRAFT_219472</name>
</gene>
<feature type="region of interest" description="Disordered" evidence="1">
    <location>
        <begin position="29"/>
        <end position="50"/>
    </location>
</feature>
<dbReference type="EMBL" id="ML734938">
    <property type="protein sequence ID" value="KAB8211517.1"/>
    <property type="molecule type" value="Genomic_DNA"/>
</dbReference>
<keyword evidence="4" id="KW-1185">Reference proteome</keyword>